<organism evidence="1 2">
    <name type="scientific">Roseateles amylovorans</name>
    <dbReference type="NCBI Taxonomy" id="2978473"/>
    <lineage>
        <taxon>Bacteria</taxon>
        <taxon>Pseudomonadati</taxon>
        <taxon>Pseudomonadota</taxon>
        <taxon>Betaproteobacteria</taxon>
        <taxon>Burkholderiales</taxon>
        <taxon>Sphaerotilaceae</taxon>
        <taxon>Roseateles</taxon>
    </lineage>
</organism>
<reference evidence="1" key="1">
    <citation type="submission" date="2022-10" db="EMBL/GenBank/DDBJ databases">
        <title>Characterization and whole genome sequencing of a new Roseateles species, isolated from fresh water.</title>
        <authorList>
            <person name="Guliayeva D.Y."/>
            <person name="Akhremchuk A.E."/>
            <person name="Sikolenko M.A."/>
            <person name="Valentovich L.N."/>
            <person name="Sidarenka A.V."/>
        </authorList>
    </citation>
    <scope>NUCLEOTIDE SEQUENCE</scope>
    <source>
        <strain evidence="1">BIM B-1768</strain>
    </source>
</reference>
<proteinExistence type="predicted"/>
<accession>A0ABY6ASH0</accession>
<sequence>MTDNQEKYLIARVDIPAVEALELVADRLSQLTGFVFKEEATGRYDEVPAFIAEQNEVEFILFGVPEGESGSYELKFRCETDRSIEAMLTRDAEGFLRQFVSDKSGAFMDYSDTLAQALIRHGIQGCRPIQPAGA</sequence>
<protein>
    <submittedName>
        <fullName evidence="1">Uncharacterized protein</fullName>
    </submittedName>
</protein>
<dbReference type="EMBL" id="CP104562">
    <property type="protein sequence ID" value="UXH76181.1"/>
    <property type="molecule type" value="Genomic_DNA"/>
</dbReference>
<dbReference type="RefSeq" id="WP_261755913.1">
    <property type="nucleotide sequence ID" value="NZ_CP104562.2"/>
</dbReference>
<dbReference type="Proteomes" id="UP001064933">
    <property type="component" value="Chromosome"/>
</dbReference>
<evidence type="ECO:0000313" key="1">
    <source>
        <dbReference type="EMBL" id="UXH76181.1"/>
    </source>
</evidence>
<name>A0ABY6ASH0_9BURK</name>
<evidence type="ECO:0000313" key="2">
    <source>
        <dbReference type="Proteomes" id="UP001064933"/>
    </source>
</evidence>
<keyword evidence="2" id="KW-1185">Reference proteome</keyword>
<gene>
    <name evidence="1" type="ORF">N4261_13970</name>
</gene>